<dbReference type="EMBL" id="BDUD01000002">
    <property type="protein sequence ID" value="GBG22807.1"/>
    <property type="molecule type" value="Genomic_DNA"/>
</dbReference>
<evidence type="ECO:0000313" key="2">
    <source>
        <dbReference type="Proteomes" id="UP000245124"/>
    </source>
</evidence>
<sequence length="101" mass="11409">MPTSQNRIAPSLNQFASRNDARGLANAALTQFAIVLTANGFVDEYLQYRALEQLTTDELQQLLNAEVDNCEQLLDRPVDELTSQDWKRLRGYESHLELVAA</sequence>
<comment type="caution">
    <text evidence="1">The sequence shown here is derived from an EMBL/GenBank/DDBJ whole genome shotgun (WGS) entry which is preliminary data.</text>
</comment>
<dbReference type="Proteomes" id="UP000245124">
    <property type="component" value="Unassembled WGS sequence"/>
</dbReference>
<organism evidence="1 2">
    <name type="scientific">Nostoc commune NIES-4072</name>
    <dbReference type="NCBI Taxonomy" id="2005467"/>
    <lineage>
        <taxon>Bacteria</taxon>
        <taxon>Bacillati</taxon>
        <taxon>Cyanobacteriota</taxon>
        <taxon>Cyanophyceae</taxon>
        <taxon>Nostocales</taxon>
        <taxon>Nostocaceae</taxon>
        <taxon>Nostoc</taxon>
    </lineage>
</organism>
<evidence type="ECO:0000313" key="1">
    <source>
        <dbReference type="EMBL" id="GBG22807.1"/>
    </source>
</evidence>
<protein>
    <submittedName>
        <fullName evidence="1">Uncharacterized protein</fullName>
    </submittedName>
</protein>
<proteinExistence type="predicted"/>
<gene>
    <name evidence="1" type="ORF">NIES4072_65190</name>
</gene>
<name>A0A2R5FVN9_NOSCO</name>
<reference evidence="1 2" key="1">
    <citation type="submission" date="2017-06" db="EMBL/GenBank/DDBJ databases">
        <title>Genome sequencing of cyanobaciteial culture collection at National Institute for Environmental Studies (NIES).</title>
        <authorList>
            <person name="Hirose Y."/>
            <person name="Shimura Y."/>
            <person name="Fujisawa T."/>
            <person name="Nakamura Y."/>
            <person name="Kawachi M."/>
        </authorList>
    </citation>
    <scope>NUCLEOTIDE SEQUENCE [LARGE SCALE GENOMIC DNA]</scope>
    <source>
        <strain evidence="1 2">NIES-4072</strain>
    </source>
</reference>
<dbReference type="RefSeq" id="WP_109012850.1">
    <property type="nucleotide sequence ID" value="NZ_BDUD01000002.1"/>
</dbReference>
<dbReference type="AlphaFoldDB" id="A0A2R5FVN9"/>
<keyword evidence="2" id="KW-1185">Reference proteome</keyword>
<accession>A0A2R5FVN9</accession>